<proteinExistence type="predicted"/>
<sequence>MEEVMEDGTPITKMRGRDPFMNTSGKTPLTKRRDGEPYAEDEGRNSLDEDEGWEAL</sequence>
<accession>A0A7T8H2D6</accession>
<dbReference type="AlphaFoldDB" id="A0A7T8H2D6"/>
<gene>
    <name evidence="2" type="ORF">FKW44_016863</name>
</gene>
<dbReference type="EMBL" id="CP045900">
    <property type="protein sequence ID" value="QQP42254.1"/>
    <property type="molecule type" value="Genomic_DNA"/>
</dbReference>
<protein>
    <submittedName>
        <fullName evidence="2">Uncharacterized protein</fullName>
    </submittedName>
</protein>
<organism evidence="2 3">
    <name type="scientific">Caligus rogercresseyi</name>
    <name type="common">Sea louse</name>
    <dbReference type="NCBI Taxonomy" id="217165"/>
    <lineage>
        <taxon>Eukaryota</taxon>
        <taxon>Metazoa</taxon>
        <taxon>Ecdysozoa</taxon>
        <taxon>Arthropoda</taxon>
        <taxon>Crustacea</taxon>
        <taxon>Multicrustacea</taxon>
        <taxon>Hexanauplia</taxon>
        <taxon>Copepoda</taxon>
        <taxon>Siphonostomatoida</taxon>
        <taxon>Caligidae</taxon>
        <taxon>Caligus</taxon>
    </lineage>
</organism>
<name>A0A7T8H2D6_CALRO</name>
<feature type="compositionally biased region" description="Basic and acidic residues" evidence="1">
    <location>
        <begin position="31"/>
        <end position="47"/>
    </location>
</feature>
<dbReference type="Proteomes" id="UP000595437">
    <property type="component" value="Chromosome 11"/>
</dbReference>
<evidence type="ECO:0000256" key="1">
    <source>
        <dbReference type="SAM" id="MobiDB-lite"/>
    </source>
</evidence>
<feature type="region of interest" description="Disordered" evidence="1">
    <location>
        <begin position="1"/>
        <end position="56"/>
    </location>
</feature>
<reference evidence="3" key="1">
    <citation type="submission" date="2021-01" db="EMBL/GenBank/DDBJ databases">
        <title>Caligus Genome Assembly.</title>
        <authorList>
            <person name="Gallardo-Escarate C."/>
        </authorList>
    </citation>
    <scope>NUCLEOTIDE SEQUENCE [LARGE SCALE GENOMIC DNA]</scope>
</reference>
<keyword evidence="3" id="KW-1185">Reference proteome</keyword>
<evidence type="ECO:0000313" key="3">
    <source>
        <dbReference type="Proteomes" id="UP000595437"/>
    </source>
</evidence>
<evidence type="ECO:0000313" key="2">
    <source>
        <dbReference type="EMBL" id="QQP42254.1"/>
    </source>
</evidence>